<feature type="domain" description="Peptidase A1" evidence="7">
    <location>
        <begin position="62"/>
        <end position="382"/>
    </location>
</feature>
<protein>
    <recommendedName>
        <fullName evidence="7">Peptidase A1 domain-containing protein</fullName>
    </recommendedName>
</protein>
<dbReference type="PANTHER" id="PTHR47966:SF51">
    <property type="entry name" value="BETA-SITE APP-CLEAVING ENZYME, ISOFORM A-RELATED"/>
    <property type="match status" value="1"/>
</dbReference>
<dbReference type="PROSITE" id="PS51767">
    <property type="entry name" value="PEPTIDASE_A1"/>
    <property type="match status" value="1"/>
</dbReference>
<gene>
    <name evidence="8" type="ORF">ACAT0790_LOCUS37058</name>
</gene>
<sequence length="441" mass="48508">MQHFTHFLALAVAAGSRGLVLGSRLLRTPGQESQKEQEQGQGQGHEQASYRQTLHNYQNVQYYADFKIGGQQIAGIFDTGSFELLVRSSRCGHCVHPTPPYEHEKSTTFESNGTVGKHVFGSGPCVSVLGYESVTVGPNLTSPRQAFWEIMDHRISVLDTAKFAAIVGIGPDFAQGNTEKTLLMSYGVTEFSVCLQKAPGSPGFLNWGPTEGRHRVATASVIGQHHWVTRLHNVTFSSPKNRLAQIPCGGSAGCAAIVDSGTSLIAAPGVALMQLSEMIPQIAEDCSNMNDLPTLRFVIDGHPFELPPQAYVMRVTGASLEADDIWDILFFKPKLRKLDMCMPAFMQIDMMSQHGPVWILGMPFFRYYHTTFDRERKEMRFAEAGPNCTATPYRANRTESLLAVDRSAERQPMDVEVDALVPPTLSGMMDYPFGSAGELDL</sequence>
<dbReference type="InterPro" id="IPR021109">
    <property type="entry name" value="Peptidase_aspartic_dom_sf"/>
</dbReference>
<keyword evidence="6" id="KW-0732">Signal</keyword>
<evidence type="ECO:0000256" key="3">
    <source>
        <dbReference type="ARBA" id="ARBA00022750"/>
    </source>
</evidence>
<dbReference type="GO" id="GO:0006508">
    <property type="term" value="P:proteolysis"/>
    <property type="evidence" value="ECO:0007669"/>
    <property type="project" value="UniProtKB-KW"/>
</dbReference>
<organism evidence="8">
    <name type="scientific">Alexandrium catenella</name>
    <name type="common">Red tide dinoflagellate</name>
    <name type="synonym">Gonyaulax catenella</name>
    <dbReference type="NCBI Taxonomy" id="2925"/>
    <lineage>
        <taxon>Eukaryota</taxon>
        <taxon>Sar</taxon>
        <taxon>Alveolata</taxon>
        <taxon>Dinophyceae</taxon>
        <taxon>Gonyaulacales</taxon>
        <taxon>Pyrocystaceae</taxon>
        <taxon>Alexandrium</taxon>
    </lineage>
</organism>
<accession>A0A7S1R9Z1</accession>
<dbReference type="PRINTS" id="PR00792">
    <property type="entry name" value="PEPSIN"/>
</dbReference>
<dbReference type="PROSITE" id="PS00141">
    <property type="entry name" value="ASP_PROTEASE"/>
    <property type="match status" value="1"/>
</dbReference>
<evidence type="ECO:0000256" key="5">
    <source>
        <dbReference type="RuleBase" id="RU000454"/>
    </source>
</evidence>
<dbReference type="Pfam" id="PF00026">
    <property type="entry name" value="Asp"/>
    <property type="match status" value="1"/>
</dbReference>
<dbReference type="InterPro" id="IPR033121">
    <property type="entry name" value="PEPTIDASE_A1"/>
</dbReference>
<dbReference type="AlphaFoldDB" id="A0A7S1R9Z1"/>
<dbReference type="InterPro" id="IPR001461">
    <property type="entry name" value="Aspartic_peptidase_A1"/>
</dbReference>
<evidence type="ECO:0000256" key="1">
    <source>
        <dbReference type="ARBA" id="ARBA00007447"/>
    </source>
</evidence>
<comment type="similarity">
    <text evidence="1 5">Belongs to the peptidase A1 family.</text>
</comment>
<evidence type="ECO:0000313" key="8">
    <source>
        <dbReference type="EMBL" id="CAD9160293.1"/>
    </source>
</evidence>
<name>A0A7S1R9Z1_ALECA</name>
<dbReference type="InterPro" id="IPR001969">
    <property type="entry name" value="Aspartic_peptidase_AS"/>
</dbReference>
<dbReference type="Gene3D" id="2.40.70.10">
    <property type="entry name" value="Acid Proteases"/>
    <property type="match status" value="2"/>
</dbReference>
<feature type="chain" id="PRO_5031493855" description="Peptidase A1 domain-containing protein" evidence="6">
    <location>
        <begin position="23"/>
        <end position="441"/>
    </location>
</feature>
<keyword evidence="3 5" id="KW-0064">Aspartyl protease</keyword>
<evidence type="ECO:0000259" key="7">
    <source>
        <dbReference type="PROSITE" id="PS51767"/>
    </source>
</evidence>
<dbReference type="GO" id="GO:0004190">
    <property type="term" value="F:aspartic-type endopeptidase activity"/>
    <property type="evidence" value="ECO:0007669"/>
    <property type="project" value="UniProtKB-KW"/>
</dbReference>
<dbReference type="PANTHER" id="PTHR47966">
    <property type="entry name" value="BETA-SITE APP-CLEAVING ENZYME, ISOFORM A-RELATED"/>
    <property type="match status" value="1"/>
</dbReference>
<evidence type="ECO:0000256" key="6">
    <source>
        <dbReference type="SAM" id="SignalP"/>
    </source>
</evidence>
<evidence type="ECO:0000256" key="4">
    <source>
        <dbReference type="ARBA" id="ARBA00022801"/>
    </source>
</evidence>
<keyword evidence="4 5" id="KW-0378">Hydrolase</keyword>
<dbReference type="EMBL" id="HBGE01061876">
    <property type="protein sequence ID" value="CAD9160293.1"/>
    <property type="molecule type" value="Transcribed_RNA"/>
</dbReference>
<feature type="signal peptide" evidence="6">
    <location>
        <begin position="1"/>
        <end position="22"/>
    </location>
</feature>
<proteinExistence type="inferred from homology"/>
<reference evidence="8" key="1">
    <citation type="submission" date="2021-01" db="EMBL/GenBank/DDBJ databases">
        <authorList>
            <person name="Corre E."/>
            <person name="Pelletier E."/>
            <person name="Niang G."/>
            <person name="Scheremetjew M."/>
            <person name="Finn R."/>
            <person name="Kale V."/>
            <person name="Holt S."/>
            <person name="Cochrane G."/>
            <person name="Meng A."/>
            <person name="Brown T."/>
            <person name="Cohen L."/>
        </authorList>
    </citation>
    <scope>NUCLEOTIDE SEQUENCE</scope>
    <source>
        <strain evidence="8">OF101</strain>
    </source>
</reference>
<keyword evidence="2 5" id="KW-0645">Protease</keyword>
<dbReference type="SUPFAM" id="SSF50630">
    <property type="entry name" value="Acid proteases"/>
    <property type="match status" value="1"/>
</dbReference>
<evidence type="ECO:0000256" key="2">
    <source>
        <dbReference type="ARBA" id="ARBA00022670"/>
    </source>
</evidence>